<dbReference type="AlphaFoldDB" id="A0A248UBM6"/>
<name>A0A248UBM6_9HYPH</name>
<evidence type="ECO:0008006" key="3">
    <source>
        <dbReference type="Google" id="ProtNLM"/>
    </source>
</evidence>
<dbReference type="InterPro" id="IPR009962">
    <property type="entry name" value="DUF1488"/>
</dbReference>
<dbReference type="Proteomes" id="UP000215256">
    <property type="component" value="Chromosome 2"/>
</dbReference>
<dbReference type="EMBL" id="CP022603">
    <property type="protein sequence ID" value="ASV84094.1"/>
    <property type="molecule type" value="Genomic_DNA"/>
</dbReference>
<proteinExistence type="predicted"/>
<dbReference type="Pfam" id="PF07369">
    <property type="entry name" value="DUF1488"/>
    <property type="match status" value="1"/>
</dbReference>
<dbReference type="RefSeq" id="WP_095444935.1">
    <property type="nucleotide sequence ID" value="NZ_CP022603.1"/>
</dbReference>
<evidence type="ECO:0000313" key="2">
    <source>
        <dbReference type="Proteomes" id="UP000215256"/>
    </source>
</evidence>
<evidence type="ECO:0000313" key="1">
    <source>
        <dbReference type="EMBL" id="ASV84094.1"/>
    </source>
</evidence>
<accession>A0A248UBM6</accession>
<reference evidence="1 2" key="1">
    <citation type="submission" date="2017-07" db="EMBL/GenBank/DDBJ databases">
        <title>Phylogenetic study on the rhizospheric bacterium Ochrobactrum sp. A44.</title>
        <authorList>
            <person name="Krzyzanowska D.M."/>
            <person name="Ossowicki A."/>
            <person name="Rajewska M."/>
            <person name="Maciag T."/>
            <person name="Kaczynski Z."/>
            <person name="Czerwicka M."/>
            <person name="Jafra S."/>
        </authorList>
    </citation>
    <scope>NUCLEOTIDE SEQUENCE [LARGE SCALE GENOMIC DNA]</scope>
    <source>
        <strain evidence="1 2">A44</strain>
    </source>
</reference>
<sequence>MSLSFPNASRSFIDSQNGVRFIGYDGMISVPFLIDKSALETAGPIANTEASFLSAFDRSRKLIYRVAFEIYAQSRQTSYKITARNMV</sequence>
<dbReference type="KEGG" id="och:CES85_4886"/>
<dbReference type="OrthoDB" id="7360668at2"/>
<gene>
    <name evidence="1" type="ORF">CES85_4886</name>
</gene>
<protein>
    <recommendedName>
        <fullName evidence="3">DUF1488 domain-containing protein</fullName>
    </recommendedName>
</protein>
<organism evidence="1 2">
    <name type="scientific">Ochrobactrum quorumnocens</name>
    <dbReference type="NCBI Taxonomy" id="271865"/>
    <lineage>
        <taxon>Bacteria</taxon>
        <taxon>Pseudomonadati</taxon>
        <taxon>Pseudomonadota</taxon>
        <taxon>Alphaproteobacteria</taxon>
        <taxon>Hyphomicrobiales</taxon>
        <taxon>Brucellaceae</taxon>
        <taxon>Brucella/Ochrobactrum group</taxon>
        <taxon>Ochrobactrum</taxon>
    </lineage>
</organism>